<evidence type="ECO:0000259" key="1">
    <source>
        <dbReference type="Pfam" id="PF12571"/>
    </source>
</evidence>
<dbReference type="EMBL" id="FOEQ01000006">
    <property type="protein sequence ID" value="SER19340.1"/>
    <property type="molecule type" value="Genomic_DNA"/>
</dbReference>
<gene>
    <name evidence="3" type="ORF">SAMN05216230_10687</name>
</gene>
<dbReference type="InterPro" id="IPR054075">
    <property type="entry name" value="Gp53-like_C"/>
</dbReference>
<feature type="domain" description="Putative tail fiber protein gp53-like C-terminal" evidence="2">
    <location>
        <begin position="449"/>
        <end position="532"/>
    </location>
</feature>
<dbReference type="Pfam" id="PF12571">
    <property type="entry name" value="Phage_tail_fib"/>
    <property type="match status" value="1"/>
</dbReference>
<reference evidence="3 4" key="1">
    <citation type="submission" date="2016-10" db="EMBL/GenBank/DDBJ databases">
        <authorList>
            <person name="de Groot N.N."/>
        </authorList>
    </citation>
    <scope>NUCLEOTIDE SEQUENCE [LARGE SCALE GENOMIC DNA]</scope>
    <source>
        <strain evidence="3 4">LMG 27941</strain>
    </source>
</reference>
<dbReference type="Pfam" id="PF21882">
    <property type="entry name" value="Gp53-like_C"/>
    <property type="match status" value="1"/>
</dbReference>
<proteinExistence type="predicted"/>
<sequence>MASITLAGESLIAQKQAAQQALVIKRFIFANVPGLDPAAAVNRAAPKPVAAQIVYTANIASGNAGYVNPNQVVYSLQVGSDVGDWDFNWIGLESAEGVLFAVAYVPLQQKRRNNPPLQVGNNITRNFLVVFDGAQSLTGITIDAKTWQHDFTVRLAGIDERERQSNRDLFGRACFFGSALQVEKAGGLYQLKAGTAYIEGIRIARTSALAFTKPGGYPTGVWVDVSLARDGNDMVANVVPLYGSAANRLDYTDSAGVKHYLVQLADLTNADTIVDRRPSEPVTGALVTHFAARTGDYPGLRARATTKDDVQLSNIPNAISDDEASNSSAILATTKAVKSATTLLWNALANIVAGDTAVGRAVKLATARVITLTGAVTGSVSFDGSGNVSLATTATQATEAVAGGAKVATNAQTADGTDDTTFVSPKKLRWGLSASFLASGYLLLPSWLGGFIFQWGRINGITHTAEITRDITYPIAFTTTLLGLHPTVICNQHWAAQITVYVGNETLQGARLYIDKDSAETSTIGLFWFAIGK</sequence>
<dbReference type="InterPro" id="IPR022225">
    <property type="entry name" value="Phage_tail_fibre_N"/>
</dbReference>
<name>A0A1H9M6F7_9PSED</name>
<feature type="domain" description="Phage tail fibre protein N-terminal" evidence="1">
    <location>
        <begin position="2"/>
        <end position="159"/>
    </location>
</feature>
<dbReference type="AlphaFoldDB" id="A0A1H9M6F7"/>
<evidence type="ECO:0000259" key="2">
    <source>
        <dbReference type="Pfam" id="PF21882"/>
    </source>
</evidence>
<dbReference type="RefSeq" id="WP_094011504.1">
    <property type="nucleotide sequence ID" value="NZ_FOEQ01000006.1"/>
</dbReference>
<accession>A0A1H9M6F7</accession>
<organism evidence="3 4">
    <name type="scientific">Pseudomonas soli</name>
    <dbReference type="NCBI Taxonomy" id="1306993"/>
    <lineage>
        <taxon>Bacteria</taxon>
        <taxon>Pseudomonadati</taxon>
        <taxon>Pseudomonadota</taxon>
        <taxon>Gammaproteobacteria</taxon>
        <taxon>Pseudomonadales</taxon>
        <taxon>Pseudomonadaceae</taxon>
        <taxon>Pseudomonas</taxon>
    </lineage>
</organism>
<dbReference type="Proteomes" id="UP000199221">
    <property type="component" value="Unassembled WGS sequence"/>
</dbReference>
<evidence type="ECO:0000313" key="3">
    <source>
        <dbReference type="EMBL" id="SER19340.1"/>
    </source>
</evidence>
<dbReference type="Gene3D" id="2.60.40.3940">
    <property type="match status" value="1"/>
</dbReference>
<protein>
    <submittedName>
        <fullName evidence="3">Phage tail-collar fibre protein</fullName>
    </submittedName>
</protein>
<evidence type="ECO:0000313" key="4">
    <source>
        <dbReference type="Proteomes" id="UP000199221"/>
    </source>
</evidence>